<dbReference type="Gene3D" id="3.40.50.300">
    <property type="entry name" value="P-loop containing nucleotide triphosphate hydrolases"/>
    <property type="match status" value="1"/>
</dbReference>
<dbReference type="InterPro" id="IPR027417">
    <property type="entry name" value="P-loop_NTPase"/>
</dbReference>
<dbReference type="Pfam" id="PF13304">
    <property type="entry name" value="AAA_21"/>
    <property type="match status" value="1"/>
</dbReference>
<evidence type="ECO:0000313" key="3">
    <source>
        <dbReference type="EMBL" id="ETX04888.1"/>
    </source>
</evidence>
<dbReference type="PATRIC" id="fig|1429439.4.peg.4455"/>
<dbReference type="PANTHER" id="PTHR43581">
    <property type="entry name" value="ATP/GTP PHOSPHATASE"/>
    <property type="match status" value="1"/>
</dbReference>
<dbReference type="Proteomes" id="UP000019140">
    <property type="component" value="Unassembled WGS sequence"/>
</dbReference>
<dbReference type="GO" id="GO:0016887">
    <property type="term" value="F:ATP hydrolysis activity"/>
    <property type="evidence" value="ECO:0007669"/>
    <property type="project" value="InterPro"/>
</dbReference>
<keyword evidence="4" id="KW-1185">Reference proteome</keyword>
<dbReference type="Pfam" id="PF12476">
    <property type="entry name" value="DUF3696"/>
    <property type="match status" value="1"/>
</dbReference>
<feature type="domain" description="ATPase AAA-type core" evidence="2">
    <location>
        <begin position="81"/>
        <end position="153"/>
    </location>
</feature>
<sequence length="221" mass="24543">HKVADPMIEAVLWYLLTFGDLAVQSLPLHHPDANQTTLKSQAEAWLHEISPGVRLDLQGIREVDLARAGFAFEREGDIPTRFFRSTNVGFGLSYVLPVVVALLAADREGLVILENPEAHLHPRGQTRVAELAARAAASGIQVILETHSDHILDGIRIAVRKGIIPPERTVFHYFERKGARAEITTPQIDSNGRLDFWPEGFFDQHEQNLAALIAPREGQAQ</sequence>
<dbReference type="AlphaFoldDB" id="W4M3Z2"/>
<gene>
    <name evidence="3" type="ORF">ETSY2_26250</name>
</gene>
<feature type="non-terminal residue" evidence="3">
    <location>
        <position position="1"/>
    </location>
</feature>
<evidence type="ECO:0008006" key="5">
    <source>
        <dbReference type="Google" id="ProtNLM"/>
    </source>
</evidence>
<organism evidence="3 4">
    <name type="scientific">Candidatus Entotheonella gemina</name>
    <dbReference type="NCBI Taxonomy" id="1429439"/>
    <lineage>
        <taxon>Bacteria</taxon>
        <taxon>Pseudomonadati</taxon>
        <taxon>Nitrospinota/Tectimicrobiota group</taxon>
        <taxon>Candidatus Tectimicrobiota</taxon>
        <taxon>Candidatus Entotheonellia</taxon>
        <taxon>Candidatus Entotheonellales</taxon>
        <taxon>Candidatus Entotheonellaceae</taxon>
        <taxon>Candidatus Entotheonella</taxon>
    </lineage>
</organism>
<name>W4M3Z2_9BACT</name>
<dbReference type="GO" id="GO:0005524">
    <property type="term" value="F:ATP binding"/>
    <property type="evidence" value="ECO:0007669"/>
    <property type="project" value="InterPro"/>
</dbReference>
<accession>W4M3Z2</accession>
<dbReference type="HOGENOM" id="CLU_1247623_0_0_7"/>
<reference evidence="3 4" key="1">
    <citation type="journal article" date="2014" name="Nature">
        <title>An environmental bacterial taxon with a large and distinct metabolic repertoire.</title>
        <authorList>
            <person name="Wilson M.C."/>
            <person name="Mori T."/>
            <person name="Ruckert C."/>
            <person name="Uria A.R."/>
            <person name="Helf M.J."/>
            <person name="Takada K."/>
            <person name="Gernert C."/>
            <person name="Steffens U.A."/>
            <person name="Heycke N."/>
            <person name="Schmitt S."/>
            <person name="Rinke C."/>
            <person name="Helfrich E.J."/>
            <person name="Brachmann A.O."/>
            <person name="Gurgui C."/>
            <person name="Wakimoto T."/>
            <person name="Kracht M."/>
            <person name="Crusemann M."/>
            <person name="Hentschel U."/>
            <person name="Abe I."/>
            <person name="Matsunaga S."/>
            <person name="Kalinowski J."/>
            <person name="Takeyama H."/>
            <person name="Piel J."/>
        </authorList>
    </citation>
    <scope>NUCLEOTIDE SEQUENCE [LARGE SCALE GENOMIC DNA]</scope>
    <source>
        <strain evidence="4">TSY2</strain>
    </source>
</reference>
<comment type="caution">
    <text evidence="3">The sequence shown here is derived from an EMBL/GenBank/DDBJ whole genome shotgun (WGS) entry which is preliminary data.</text>
</comment>
<dbReference type="EMBL" id="AZHX01001095">
    <property type="protein sequence ID" value="ETX04888.1"/>
    <property type="molecule type" value="Genomic_DNA"/>
</dbReference>
<dbReference type="SUPFAM" id="SSF52540">
    <property type="entry name" value="P-loop containing nucleoside triphosphate hydrolases"/>
    <property type="match status" value="1"/>
</dbReference>
<proteinExistence type="predicted"/>
<dbReference type="InterPro" id="IPR003959">
    <property type="entry name" value="ATPase_AAA_core"/>
</dbReference>
<evidence type="ECO:0000259" key="2">
    <source>
        <dbReference type="Pfam" id="PF13304"/>
    </source>
</evidence>
<dbReference type="InterPro" id="IPR022532">
    <property type="entry name" value="DUF3696"/>
</dbReference>
<dbReference type="PANTHER" id="PTHR43581:SF2">
    <property type="entry name" value="EXCINUCLEASE ATPASE SUBUNIT"/>
    <property type="match status" value="1"/>
</dbReference>
<evidence type="ECO:0000313" key="4">
    <source>
        <dbReference type="Proteomes" id="UP000019140"/>
    </source>
</evidence>
<dbReference type="InterPro" id="IPR051396">
    <property type="entry name" value="Bact_Antivir_Def_Nuclease"/>
</dbReference>
<feature type="domain" description="DUF3696" evidence="1">
    <location>
        <begin position="164"/>
        <end position="212"/>
    </location>
</feature>
<evidence type="ECO:0000259" key="1">
    <source>
        <dbReference type="Pfam" id="PF12476"/>
    </source>
</evidence>
<protein>
    <recommendedName>
        <fullName evidence="5">DUF3696 domain-containing protein</fullName>
    </recommendedName>
</protein>